<evidence type="ECO:0000256" key="9">
    <source>
        <dbReference type="ARBA" id="ARBA00023136"/>
    </source>
</evidence>
<name>F8NUR6_SERL9</name>
<keyword evidence="6" id="KW-0931">ER-Golgi transport</keyword>
<dbReference type="CDD" id="cd15860">
    <property type="entry name" value="SNARE_USE1"/>
    <property type="match status" value="1"/>
</dbReference>
<sequence length="285" mass="32163">MNSRPRDQLVHDKVNLFRLVKRLEKSVSEDDWSDDVPRDTWIRAQETIQKIKHAKVLLKNVQADDVETTSITEQRYQGIRSSLDHLEDVVAEVNKRVAPQPRRPRPILPSLPVPVVRKTDTSPEATLLPAGDETLPVVDEKLLFSSPEVTNLPPTSTPVPANPTRLMPPISRPTTTISPSNNTAQPAFLQNSRALQDELSEQLAQMATQLRRNATYFSESLVKDKVVVDGMQEKLEGNLDVMQRARIRIRDLRGKGMSTTCFTMTSVVAVLVSFFFMIFIIRATR</sequence>
<evidence type="ECO:0008006" key="12">
    <source>
        <dbReference type="Google" id="ProtNLM"/>
    </source>
</evidence>
<dbReference type="GO" id="GO:0005789">
    <property type="term" value="C:endoplasmic reticulum membrane"/>
    <property type="evidence" value="ECO:0007669"/>
    <property type="project" value="UniProtKB-SubCell"/>
</dbReference>
<gene>
    <name evidence="11" type="ORF">SERLADRAFT_466768</name>
</gene>
<evidence type="ECO:0000256" key="2">
    <source>
        <dbReference type="ARBA" id="ARBA00007891"/>
    </source>
</evidence>
<evidence type="ECO:0000256" key="10">
    <source>
        <dbReference type="SAM" id="Phobius"/>
    </source>
</evidence>
<dbReference type="GO" id="GO:0015031">
    <property type="term" value="P:protein transport"/>
    <property type="evidence" value="ECO:0007669"/>
    <property type="project" value="UniProtKB-KW"/>
</dbReference>
<evidence type="ECO:0000256" key="3">
    <source>
        <dbReference type="ARBA" id="ARBA00022448"/>
    </source>
</evidence>
<comment type="similarity">
    <text evidence="2">Belongs to the USE1 family.</text>
</comment>
<accession>F8NUR6</accession>
<keyword evidence="8 10" id="KW-1133">Transmembrane helix</keyword>
<dbReference type="GeneID" id="18819121"/>
<dbReference type="PANTHER" id="PTHR13050">
    <property type="entry name" value="USE1-LIKE PROTEIN"/>
    <property type="match status" value="1"/>
</dbReference>
<evidence type="ECO:0000256" key="8">
    <source>
        <dbReference type="ARBA" id="ARBA00022989"/>
    </source>
</evidence>
<comment type="subcellular location">
    <subcellularLocation>
        <location evidence="1">Endoplasmic reticulum membrane</location>
        <topology evidence="1">Single-pass type IV membrane protein</topology>
    </subcellularLocation>
</comment>
<dbReference type="GO" id="GO:0031201">
    <property type="term" value="C:SNARE complex"/>
    <property type="evidence" value="ECO:0007669"/>
    <property type="project" value="TreeGrafter"/>
</dbReference>
<dbReference type="Pfam" id="PF09753">
    <property type="entry name" value="Use1"/>
    <property type="match status" value="1"/>
</dbReference>
<keyword evidence="9 10" id="KW-0472">Membrane</keyword>
<dbReference type="RefSeq" id="XP_007318046.1">
    <property type="nucleotide sequence ID" value="XM_007317984.1"/>
</dbReference>
<evidence type="ECO:0000256" key="7">
    <source>
        <dbReference type="ARBA" id="ARBA00022927"/>
    </source>
</evidence>
<dbReference type="InterPro" id="IPR019150">
    <property type="entry name" value="Vesicle_transport_protein_Use1"/>
</dbReference>
<evidence type="ECO:0000256" key="6">
    <source>
        <dbReference type="ARBA" id="ARBA00022892"/>
    </source>
</evidence>
<organism>
    <name type="scientific">Serpula lacrymans var. lacrymans (strain S7.9)</name>
    <name type="common">Dry rot fungus</name>
    <dbReference type="NCBI Taxonomy" id="578457"/>
    <lineage>
        <taxon>Eukaryota</taxon>
        <taxon>Fungi</taxon>
        <taxon>Dikarya</taxon>
        <taxon>Basidiomycota</taxon>
        <taxon>Agaricomycotina</taxon>
        <taxon>Agaricomycetes</taxon>
        <taxon>Agaricomycetidae</taxon>
        <taxon>Boletales</taxon>
        <taxon>Coniophorineae</taxon>
        <taxon>Serpulaceae</taxon>
        <taxon>Serpula</taxon>
    </lineage>
</organism>
<evidence type="ECO:0000313" key="11">
    <source>
        <dbReference type="EMBL" id="EGO25924.1"/>
    </source>
</evidence>
<evidence type="ECO:0000256" key="1">
    <source>
        <dbReference type="ARBA" id="ARBA00004163"/>
    </source>
</evidence>
<evidence type="ECO:0000256" key="5">
    <source>
        <dbReference type="ARBA" id="ARBA00022824"/>
    </source>
</evidence>
<dbReference type="Proteomes" id="UP000008064">
    <property type="component" value="Unassembled WGS sequence"/>
</dbReference>
<evidence type="ECO:0000256" key="4">
    <source>
        <dbReference type="ARBA" id="ARBA00022692"/>
    </source>
</evidence>
<dbReference type="EMBL" id="GL945433">
    <property type="protein sequence ID" value="EGO25924.1"/>
    <property type="molecule type" value="Genomic_DNA"/>
</dbReference>
<dbReference type="KEGG" id="sla:SERLADRAFT_466768"/>
<feature type="transmembrane region" description="Helical" evidence="10">
    <location>
        <begin position="262"/>
        <end position="281"/>
    </location>
</feature>
<reference evidence="11" key="1">
    <citation type="submission" date="2011-04" db="EMBL/GenBank/DDBJ databases">
        <title>Evolution of plant cell wall degrading machinery underlies the functional diversity of forest fungi.</title>
        <authorList>
            <consortium name="US DOE Joint Genome Institute (JGI-PGF)"/>
            <person name="Eastwood D.C."/>
            <person name="Floudas D."/>
            <person name="Binder M."/>
            <person name="Majcherczyk A."/>
            <person name="Schneider P."/>
            <person name="Aerts A."/>
            <person name="Asiegbu F.O."/>
            <person name="Baker S.E."/>
            <person name="Barry K."/>
            <person name="Bendiksby M."/>
            <person name="Blumentritt M."/>
            <person name="Coutinho P.M."/>
            <person name="Cullen D."/>
            <person name="Cullen D."/>
            <person name="Gathman A."/>
            <person name="Goodell B."/>
            <person name="Henrissat B."/>
            <person name="Ihrmark K."/>
            <person name="Kauserud H."/>
            <person name="Kohler A."/>
            <person name="LaButti K."/>
            <person name="Lapidus A."/>
            <person name="Lavin J.L."/>
            <person name="Lee Y.-H."/>
            <person name="Lindquist E."/>
            <person name="Lilly W."/>
            <person name="Lucas S."/>
            <person name="Morin E."/>
            <person name="Murat C."/>
            <person name="Oguiza J.A."/>
            <person name="Park J."/>
            <person name="Pisabarro A.G."/>
            <person name="Riley R."/>
            <person name="Rosling A."/>
            <person name="Salamov A."/>
            <person name="Schmidt O."/>
            <person name="Schmutz J."/>
            <person name="Skrede I."/>
            <person name="Stenlid J."/>
            <person name="Wiebenga A."/>
            <person name="Xie X."/>
            <person name="Kues U."/>
            <person name="Hibbett D.S."/>
            <person name="Hoffmeister D."/>
            <person name="Hogberg N."/>
            <person name="Martin F."/>
            <person name="Grigoriev I.V."/>
            <person name="Watkinson S.C."/>
        </authorList>
    </citation>
    <scope>NUCLEOTIDE SEQUENCE</scope>
    <source>
        <strain evidence="11">S7.9</strain>
    </source>
</reference>
<protein>
    <recommendedName>
        <fullName evidence="12">t-SNARE coiled-coil homology domain-containing protein</fullName>
    </recommendedName>
</protein>
<dbReference type="PANTHER" id="PTHR13050:SF7">
    <property type="entry name" value="VESICLE TRANSPORT PROTEIN USE1"/>
    <property type="match status" value="1"/>
</dbReference>
<dbReference type="OrthoDB" id="4506189at2759"/>
<proteinExistence type="inferred from homology"/>
<keyword evidence="3" id="KW-0813">Transport</keyword>
<keyword evidence="5" id="KW-0256">Endoplasmic reticulum</keyword>
<dbReference type="GO" id="GO:0006890">
    <property type="term" value="P:retrograde vesicle-mediated transport, Golgi to endoplasmic reticulum"/>
    <property type="evidence" value="ECO:0007669"/>
    <property type="project" value="TreeGrafter"/>
</dbReference>
<dbReference type="GO" id="GO:0005484">
    <property type="term" value="F:SNAP receptor activity"/>
    <property type="evidence" value="ECO:0007669"/>
    <property type="project" value="TreeGrafter"/>
</dbReference>
<dbReference type="HOGENOM" id="CLU_083976_0_0_1"/>
<keyword evidence="7" id="KW-0653">Protein transport</keyword>
<keyword evidence="4 10" id="KW-0812">Transmembrane</keyword>
<dbReference type="AlphaFoldDB" id="F8NUR6"/>